<evidence type="ECO:0000256" key="1">
    <source>
        <dbReference type="SAM" id="MobiDB-lite"/>
    </source>
</evidence>
<gene>
    <name evidence="3" type="ORF">GCM10011509_28240</name>
</gene>
<evidence type="ECO:0000313" key="4">
    <source>
        <dbReference type="Proteomes" id="UP000662111"/>
    </source>
</evidence>
<accession>A0ABQ2FBG2</accession>
<proteinExistence type="predicted"/>
<comment type="caution">
    <text evidence="3">The sequence shown here is derived from an EMBL/GenBank/DDBJ whole genome shotgun (WGS) entry which is preliminary data.</text>
</comment>
<dbReference type="Proteomes" id="UP000662111">
    <property type="component" value="Unassembled WGS sequence"/>
</dbReference>
<sequence length="234" mass="24804">MTGAVVTALLLTGCQGEDEPEPGGSPTPTSTTTPTTDEPTTEAPTTDEPTESETATGTETSTGGATETETSGEPTGDATETGLPPSSLPPWTSEMSEQAPGQAAEPQEITGVRTGLHEGYDRVVLDLTGDEVALGWFARLVDETFEDGSGRPVEVEGERFLELGVNGIDWTTDRPERYDGGTVQGQGTEVVTEVVFGVLFEGQQQIFVGLTEDTEYRIFPLSDPARIVIDVRHP</sequence>
<evidence type="ECO:0000259" key="2">
    <source>
        <dbReference type="Pfam" id="PF24837"/>
    </source>
</evidence>
<organism evidence="3 4">
    <name type="scientific">Ornithinimicrobium pekingense</name>
    <dbReference type="NCBI Taxonomy" id="384677"/>
    <lineage>
        <taxon>Bacteria</taxon>
        <taxon>Bacillati</taxon>
        <taxon>Actinomycetota</taxon>
        <taxon>Actinomycetes</taxon>
        <taxon>Micrococcales</taxon>
        <taxon>Ornithinimicrobiaceae</taxon>
        <taxon>Ornithinimicrobium</taxon>
    </lineage>
</organism>
<protein>
    <recommendedName>
        <fullName evidence="2">AMIN-like domain-containing protein</fullName>
    </recommendedName>
</protein>
<feature type="domain" description="AMIN-like" evidence="2">
    <location>
        <begin position="108"/>
        <end position="233"/>
    </location>
</feature>
<dbReference type="Pfam" id="PF24837">
    <property type="entry name" value="AMIN-like"/>
    <property type="match status" value="1"/>
</dbReference>
<dbReference type="EMBL" id="BMLB01000006">
    <property type="protein sequence ID" value="GGK78058.1"/>
    <property type="molecule type" value="Genomic_DNA"/>
</dbReference>
<feature type="region of interest" description="Disordered" evidence="1">
    <location>
        <begin position="1"/>
        <end position="106"/>
    </location>
</feature>
<keyword evidence="4" id="KW-1185">Reference proteome</keyword>
<dbReference type="InterPro" id="IPR056303">
    <property type="entry name" value="AMIN-like"/>
</dbReference>
<feature type="compositionally biased region" description="Low complexity" evidence="1">
    <location>
        <begin position="22"/>
        <end position="76"/>
    </location>
</feature>
<evidence type="ECO:0000313" key="3">
    <source>
        <dbReference type="EMBL" id="GGK78058.1"/>
    </source>
</evidence>
<name>A0ABQ2FBG2_9MICO</name>
<reference evidence="4" key="1">
    <citation type="journal article" date="2019" name="Int. J. Syst. Evol. Microbiol.">
        <title>The Global Catalogue of Microorganisms (GCM) 10K type strain sequencing project: providing services to taxonomists for standard genome sequencing and annotation.</title>
        <authorList>
            <consortium name="The Broad Institute Genomics Platform"/>
            <consortium name="The Broad Institute Genome Sequencing Center for Infectious Disease"/>
            <person name="Wu L."/>
            <person name="Ma J."/>
        </authorList>
    </citation>
    <scope>NUCLEOTIDE SEQUENCE [LARGE SCALE GENOMIC DNA]</scope>
    <source>
        <strain evidence="4">CGMCC 1.5362</strain>
    </source>
</reference>